<keyword evidence="3" id="KW-1185">Reference proteome</keyword>
<name>A0A2N5RUH6_9BASI</name>
<evidence type="ECO:0000313" key="3">
    <source>
        <dbReference type="Proteomes" id="UP000235388"/>
    </source>
</evidence>
<dbReference type="PANTHER" id="PTHR33069:SF3">
    <property type="entry name" value="DYNEIN HEAVY CHAIN TAIL DOMAIN-CONTAINING PROTEIN"/>
    <property type="match status" value="1"/>
</dbReference>
<dbReference type="PANTHER" id="PTHR33069">
    <property type="entry name" value="CHROMOSOME 7, WHOLE GENOME SHOTGUN SEQUENCE-RELATED"/>
    <property type="match status" value="1"/>
</dbReference>
<protein>
    <submittedName>
        <fullName evidence="2">Uncharacterized protein</fullName>
    </submittedName>
</protein>
<sequence length="523" mass="59303">MVESSRVGQYQESALHTGSGITHHEFGGQAREARKKQNNKQGSMAVATSMKMETTRSPIQNPSTLRPKLRSNADAPSGAQPDAEIVPDATSTSDAPSDSTSHVDKRSDQILKLLGDLHQTWGGQLQDARERVETPEVLSADELAQRKKLLFTIQAQLMPSLKQQIRALLASVGLRPSVDHPEPNLDQTWELVSQLGPALDVLHKSIVSLTPWYIPGPDDKRTTHTHIDQKYGEVKKFRCDRLYVAFFQLAGSSISPLLQAYSRYLREGLSLPNSQVAKEIRTDIVDWTEECCRDITDWLTLSCLSDYGFLQRVWKQHVENLDTYVEEAREQLTKVGLQHRMHEWGMDLVSKLFRHTVTIGDILQRTFLPLLDPHYQNIIKFDENLSSNELEWVVWEAGLLVAYFDFINQGLARLLQHFGPDTHEFVFERLEESLENLRLGMYLTKSGAIKVHNRLDSLLTLISFHHVRSTAAIQGGINLFRSAFAAVRKEFIVAMKDFRSDYQGVEDLVGRTVANMPEFLDET</sequence>
<reference evidence="2 3" key="1">
    <citation type="submission" date="2017-11" db="EMBL/GenBank/DDBJ databases">
        <title>De novo assembly and phasing of dikaryotic genomes from two isolates of Puccinia coronata f. sp. avenae, the causal agent of oat crown rust.</title>
        <authorList>
            <person name="Miller M.E."/>
            <person name="Zhang Y."/>
            <person name="Omidvar V."/>
            <person name="Sperschneider J."/>
            <person name="Schwessinger B."/>
            <person name="Raley C."/>
            <person name="Palmer J.M."/>
            <person name="Garnica D."/>
            <person name="Upadhyaya N."/>
            <person name="Rathjen J."/>
            <person name="Taylor J.M."/>
            <person name="Park R.F."/>
            <person name="Dodds P.N."/>
            <person name="Hirsch C.D."/>
            <person name="Kianian S.F."/>
            <person name="Figueroa M."/>
        </authorList>
    </citation>
    <scope>NUCLEOTIDE SEQUENCE [LARGE SCALE GENOMIC DNA]</scope>
    <source>
        <strain evidence="2">12NC29</strain>
    </source>
</reference>
<evidence type="ECO:0000313" key="2">
    <source>
        <dbReference type="EMBL" id="PLW04646.1"/>
    </source>
</evidence>
<organism evidence="2 3">
    <name type="scientific">Puccinia coronata f. sp. avenae</name>
    <dbReference type="NCBI Taxonomy" id="200324"/>
    <lineage>
        <taxon>Eukaryota</taxon>
        <taxon>Fungi</taxon>
        <taxon>Dikarya</taxon>
        <taxon>Basidiomycota</taxon>
        <taxon>Pucciniomycotina</taxon>
        <taxon>Pucciniomycetes</taxon>
        <taxon>Pucciniales</taxon>
        <taxon>Pucciniaceae</taxon>
        <taxon>Puccinia</taxon>
    </lineage>
</organism>
<feature type="compositionally biased region" description="Low complexity" evidence="1">
    <location>
        <begin position="87"/>
        <end position="100"/>
    </location>
</feature>
<gene>
    <name evidence="2" type="ORF">PCANC_28359</name>
</gene>
<evidence type="ECO:0000256" key="1">
    <source>
        <dbReference type="SAM" id="MobiDB-lite"/>
    </source>
</evidence>
<proteinExistence type="predicted"/>
<accession>A0A2N5RUH6</accession>
<feature type="compositionally biased region" description="Polar residues" evidence="1">
    <location>
        <begin position="1"/>
        <end position="20"/>
    </location>
</feature>
<dbReference type="AlphaFoldDB" id="A0A2N5RUH6"/>
<dbReference type="EMBL" id="PGCJ01001597">
    <property type="protein sequence ID" value="PLW04646.1"/>
    <property type="molecule type" value="Genomic_DNA"/>
</dbReference>
<feature type="region of interest" description="Disordered" evidence="1">
    <location>
        <begin position="1"/>
        <end position="105"/>
    </location>
</feature>
<feature type="compositionally biased region" description="Polar residues" evidence="1">
    <location>
        <begin position="51"/>
        <end position="64"/>
    </location>
</feature>
<comment type="caution">
    <text evidence="2">The sequence shown here is derived from an EMBL/GenBank/DDBJ whole genome shotgun (WGS) entry which is preliminary data.</text>
</comment>
<dbReference type="Proteomes" id="UP000235388">
    <property type="component" value="Unassembled WGS sequence"/>
</dbReference>